<organism evidence="3 4">
    <name type="scientific">Ensete ventricosum</name>
    <name type="common">Abyssinian banana</name>
    <name type="synonym">Musa ensete</name>
    <dbReference type="NCBI Taxonomy" id="4639"/>
    <lineage>
        <taxon>Eukaryota</taxon>
        <taxon>Viridiplantae</taxon>
        <taxon>Streptophyta</taxon>
        <taxon>Embryophyta</taxon>
        <taxon>Tracheophyta</taxon>
        <taxon>Spermatophyta</taxon>
        <taxon>Magnoliopsida</taxon>
        <taxon>Liliopsida</taxon>
        <taxon>Zingiberales</taxon>
        <taxon>Musaceae</taxon>
        <taxon>Ensete</taxon>
    </lineage>
</organism>
<accession>A0A426XU62</accession>
<dbReference type="PANTHER" id="PTHR48407:SF1">
    <property type="entry name" value="CRANIOFACIAL DEVELOPMENT PROTEIN 1"/>
    <property type="match status" value="1"/>
</dbReference>
<name>A0A426XU62_ENSVE</name>
<dbReference type="PANTHER" id="PTHR48407">
    <property type="entry name" value="CRANIOFACIAL DEVELOPMENT PROTEIN 1"/>
    <property type="match status" value="1"/>
</dbReference>
<dbReference type="InterPro" id="IPR027124">
    <property type="entry name" value="Swc5/CFDP1/2"/>
</dbReference>
<sequence>DWMVTLGLAPGKMAATKDPLGKRPAIIQNGTSEQAKKLATAAISAVKDVASAATAGRGKVEVCSEFVHTEISSFFFSITEVHDFAGEEIEVKKLVDADSKEAAEKARVAGGPSSALDTILEQIKKKPKLSVLDKTKKDWGEFKEENQGMEEELDAYKKSSNQYLDKVSFLQRTDHREFERERDARLATQAKRRQAMKEDDL</sequence>
<evidence type="ECO:0000313" key="4">
    <source>
        <dbReference type="Proteomes" id="UP000287651"/>
    </source>
</evidence>
<dbReference type="InterPro" id="IPR011421">
    <property type="entry name" value="BCNT-C"/>
</dbReference>
<feature type="non-terminal residue" evidence="3">
    <location>
        <position position="1"/>
    </location>
</feature>
<proteinExistence type="predicted"/>
<evidence type="ECO:0000313" key="3">
    <source>
        <dbReference type="EMBL" id="RRT43009.1"/>
    </source>
</evidence>
<evidence type="ECO:0000256" key="1">
    <source>
        <dbReference type="SAM" id="MobiDB-lite"/>
    </source>
</evidence>
<dbReference type="EMBL" id="AMZH03017435">
    <property type="protein sequence ID" value="RRT43009.1"/>
    <property type="molecule type" value="Genomic_DNA"/>
</dbReference>
<gene>
    <name evidence="3" type="ORF">B296_00056727</name>
</gene>
<dbReference type="AlphaFoldDB" id="A0A426XU62"/>
<reference evidence="3 4" key="1">
    <citation type="journal article" date="2014" name="Agronomy (Basel)">
        <title>A Draft Genome Sequence for Ensete ventricosum, the Drought-Tolerant Tree Against Hunger.</title>
        <authorList>
            <person name="Harrison J."/>
            <person name="Moore K.A."/>
            <person name="Paszkiewicz K."/>
            <person name="Jones T."/>
            <person name="Grant M."/>
            <person name="Ambacheew D."/>
            <person name="Muzemil S."/>
            <person name="Studholme D.J."/>
        </authorList>
    </citation>
    <scope>NUCLEOTIDE SEQUENCE [LARGE SCALE GENOMIC DNA]</scope>
</reference>
<feature type="region of interest" description="Disordered" evidence="1">
    <location>
        <begin position="178"/>
        <end position="201"/>
    </location>
</feature>
<dbReference type="PROSITE" id="PS51279">
    <property type="entry name" value="BCNT_C"/>
    <property type="match status" value="1"/>
</dbReference>
<evidence type="ECO:0000259" key="2">
    <source>
        <dbReference type="PROSITE" id="PS51279"/>
    </source>
</evidence>
<protein>
    <recommendedName>
        <fullName evidence="2">BCNT-C domain-containing protein</fullName>
    </recommendedName>
</protein>
<dbReference type="Pfam" id="PF07572">
    <property type="entry name" value="BCNT"/>
    <property type="match status" value="1"/>
</dbReference>
<feature type="domain" description="BCNT-C" evidence="2">
    <location>
        <begin position="110"/>
        <end position="191"/>
    </location>
</feature>
<dbReference type="Proteomes" id="UP000287651">
    <property type="component" value="Unassembled WGS sequence"/>
</dbReference>
<comment type="caution">
    <text evidence="3">The sequence shown here is derived from an EMBL/GenBank/DDBJ whole genome shotgun (WGS) entry which is preliminary data.</text>
</comment>